<proteinExistence type="predicted"/>
<protein>
    <submittedName>
        <fullName evidence="1">Uncharacterized protein</fullName>
    </submittedName>
</protein>
<sequence>MAQLRHGSVRRWCRHACVLQVRGEKMVVAATVSFACFRCRDDRDKTVMAGGFTTRLAVADLWWLPAW</sequence>
<dbReference type="EMBL" id="CP039346">
    <property type="protein sequence ID" value="QCD82361.1"/>
    <property type="molecule type" value="Genomic_DNA"/>
</dbReference>
<keyword evidence="2" id="KW-1185">Reference proteome</keyword>
<dbReference type="Proteomes" id="UP000501690">
    <property type="component" value="Linkage Group LG2"/>
</dbReference>
<gene>
    <name evidence="1" type="ORF">DEO72_LG2g2697</name>
</gene>
<evidence type="ECO:0000313" key="2">
    <source>
        <dbReference type="Proteomes" id="UP000501690"/>
    </source>
</evidence>
<organism evidence="1 2">
    <name type="scientific">Vigna unguiculata</name>
    <name type="common">Cowpea</name>
    <dbReference type="NCBI Taxonomy" id="3917"/>
    <lineage>
        <taxon>Eukaryota</taxon>
        <taxon>Viridiplantae</taxon>
        <taxon>Streptophyta</taxon>
        <taxon>Embryophyta</taxon>
        <taxon>Tracheophyta</taxon>
        <taxon>Spermatophyta</taxon>
        <taxon>Magnoliopsida</taxon>
        <taxon>eudicotyledons</taxon>
        <taxon>Gunneridae</taxon>
        <taxon>Pentapetalae</taxon>
        <taxon>rosids</taxon>
        <taxon>fabids</taxon>
        <taxon>Fabales</taxon>
        <taxon>Fabaceae</taxon>
        <taxon>Papilionoideae</taxon>
        <taxon>50 kb inversion clade</taxon>
        <taxon>NPAAA clade</taxon>
        <taxon>indigoferoid/millettioid clade</taxon>
        <taxon>Phaseoleae</taxon>
        <taxon>Vigna</taxon>
    </lineage>
</organism>
<reference evidence="1 2" key="1">
    <citation type="submission" date="2019-04" db="EMBL/GenBank/DDBJ databases">
        <title>An improved genome assembly and genetic linkage map for asparagus bean, Vigna unguiculata ssp. sesquipedialis.</title>
        <authorList>
            <person name="Xia Q."/>
            <person name="Zhang R."/>
            <person name="Dong Y."/>
        </authorList>
    </citation>
    <scope>NUCLEOTIDE SEQUENCE [LARGE SCALE GENOMIC DNA]</scope>
    <source>
        <tissue evidence="1">Leaf</tissue>
    </source>
</reference>
<accession>A0A4D6L1H9</accession>
<dbReference type="AlphaFoldDB" id="A0A4D6L1H9"/>
<name>A0A4D6L1H9_VIGUN</name>
<evidence type="ECO:0000313" key="1">
    <source>
        <dbReference type="EMBL" id="QCD82361.1"/>
    </source>
</evidence>